<sequence>MEIIDTTNDIDTITTTMKRLSTTPNHKLIDSLPYNFANQIKMILLNEGNHDGLDEVICKLNQIADETGNGNVLLPIVQNFALIKDQQMRPLTSIEITVFHYQLLEPFNTIINPNDLINAIYCVPRTNSCLIRAFFYWSGCYFLRLNLMKKAEFMFRNCCEIPLMKKTASKFGIEASKKLILLTAAHFEQYTIPFPYYLFIPKCYKMIAKLCGGYNLEGINRYSSDKIFKEDGNDGVVEYLYQQCQIKAIEHIAKAYSTISIDDIIRKINISQSDLINCIEQQNKRGKDWVIIHDTILFGNNHLINQIHNESFLLQMTEVTLQQANDFMNLKKKQRNQSKMKSD</sequence>
<keyword evidence="3" id="KW-0963">Cytoplasm</keyword>
<dbReference type="AlphaFoldDB" id="B0ETN5"/>
<evidence type="ECO:0000256" key="2">
    <source>
        <dbReference type="ARBA" id="ARBA00004496"/>
    </source>
</evidence>
<dbReference type="GO" id="GO:0008180">
    <property type="term" value="C:COP9 signalosome"/>
    <property type="evidence" value="ECO:0007669"/>
    <property type="project" value="TreeGrafter"/>
</dbReference>
<organism evidence="7">
    <name type="scientific">Entamoeba dispar (strain ATCC PRA-260 / SAW760)</name>
    <dbReference type="NCBI Taxonomy" id="370354"/>
    <lineage>
        <taxon>Eukaryota</taxon>
        <taxon>Amoebozoa</taxon>
        <taxon>Evosea</taxon>
        <taxon>Archamoebae</taxon>
        <taxon>Mastigamoebida</taxon>
        <taxon>Entamoebidae</taxon>
        <taxon>Entamoeba</taxon>
    </lineage>
</organism>
<proteinExistence type="predicted"/>
<dbReference type="GO" id="GO:0006511">
    <property type="term" value="P:ubiquitin-dependent protein catabolic process"/>
    <property type="evidence" value="ECO:0007669"/>
    <property type="project" value="TreeGrafter"/>
</dbReference>
<dbReference type="EMBL" id="DS550807">
    <property type="protein sequence ID" value="EDR22108.1"/>
    <property type="molecule type" value="Genomic_DNA"/>
</dbReference>
<keyword evidence="4" id="KW-0539">Nucleus</keyword>
<evidence type="ECO:0000256" key="1">
    <source>
        <dbReference type="ARBA" id="ARBA00004123"/>
    </source>
</evidence>
<accession>B0ETN5</accession>
<dbReference type="eggNOG" id="ENOG502RDGK">
    <property type="taxonomic scope" value="Eukaryota"/>
</dbReference>
<comment type="subcellular location">
    <subcellularLocation>
        <location evidence="2">Cytoplasm</location>
    </subcellularLocation>
    <subcellularLocation>
        <location evidence="1">Nucleus</location>
    </subcellularLocation>
</comment>
<evidence type="ECO:0000256" key="3">
    <source>
        <dbReference type="ARBA" id="ARBA00022490"/>
    </source>
</evidence>
<dbReference type="PANTHER" id="PTHR10758">
    <property type="entry name" value="26S PROTEASOME NON-ATPASE REGULATORY SUBUNIT 3/COP9 SIGNALOSOME COMPLEX SUBUNIT 3"/>
    <property type="match status" value="1"/>
</dbReference>
<dbReference type="GO" id="GO:0005737">
    <property type="term" value="C:cytoplasm"/>
    <property type="evidence" value="ECO:0007669"/>
    <property type="project" value="UniProtKB-SubCell"/>
</dbReference>
<evidence type="ECO:0000256" key="4">
    <source>
        <dbReference type="ARBA" id="ARBA00023242"/>
    </source>
</evidence>
<gene>
    <name evidence="6" type="ORF">EDI_330440</name>
</gene>
<dbReference type="InterPro" id="IPR050756">
    <property type="entry name" value="CSN3"/>
</dbReference>
<evidence type="ECO:0000259" key="5">
    <source>
        <dbReference type="Pfam" id="PF01399"/>
    </source>
</evidence>
<dbReference type="Proteomes" id="UP000008076">
    <property type="component" value="Unassembled WGS sequence"/>
</dbReference>
<dbReference type="Pfam" id="PF01399">
    <property type="entry name" value="PCI"/>
    <property type="match status" value="1"/>
</dbReference>
<dbReference type="OMA" id="HFEQYTI"/>
<dbReference type="VEuPathDB" id="AmoebaDB:EDI_330440"/>
<reference evidence="7" key="1">
    <citation type="submission" date="2007-12" db="EMBL/GenBank/DDBJ databases">
        <title>Annotation of Entamoeba dispar SAW760.</title>
        <authorList>
            <person name="Lorenzi H."/>
            <person name="Inman J."/>
            <person name="Schobel S."/>
            <person name="Amedeo P."/>
            <person name="Caler E."/>
        </authorList>
    </citation>
    <scope>NUCLEOTIDE SEQUENCE [LARGE SCALE GENOMIC DNA]</scope>
    <source>
        <strain evidence="7">ATCC PRA-260 / SAW760</strain>
    </source>
</reference>
<protein>
    <recommendedName>
        <fullName evidence="5">PCI domain-containing protein</fullName>
    </recommendedName>
</protein>
<dbReference type="InterPro" id="IPR000717">
    <property type="entry name" value="PCI_dom"/>
</dbReference>
<evidence type="ECO:0000313" key="7">
    <source>
        <dbReference type="Proteomes" id="UP000008076"/>
    </source>
</evidence>
<feature type="domain" description="PCI" evidence="5">
    <location>
        <begin position="225"/>
        <end position="275"/>
    </location>
</feature>
<name>B0ETN5_ENTDS</name>
<dbReference type="KEGG" id="edi:EDI_330440"/>
<keyword evidence="7" id="KW-1185">Reference proteome</keyword>
<evidence type="ECO:0000313" key="6">
    <source>
        <dbReference type="EMBL" id="EDR22108.1"/>
    </source>
</evidence>
<dbReference type="GeneID" id="5886530"/>
<dbReference type="PANTHER" id="PTHR10758:SF1">
    <property type="entry name" value="COP9 SIGNALOSOME COMPLEX SUBUNIT 3"/>
    <property type="match status" value="1"/>
</dbReference>
<dbReference type="OrthoDB" id="29061at2759"/>
<dbReference type="RefSeq" id="XP_001741433.1">
    <property type="nucleotide sequence ID" value="XM_001741381.1"/>
</dbReference>